<keyword evidence="5 15" id="KW-0378">Hydrolase</keyword>
<name>A0A955L4I6_9BACT</name>
<evidence type="ECO:0000256" key="11">
    <source>
        <dbReference type="ARBA" id="ARBA00023235"/>
    </source>
</evidence>
<dbReference type="Gene3D" id="3.90.320.10">
    <property type="match status" value="1"/>
</dbReference>
<dbReference type="CDD" id="cd17932">
    <property type="entry name" value="DEXQc_UvrD"/>
    <property type="match status" value="1"/>
</dbReference>
<comment type="catalytic activity">
    <reaction evidence="12">
        <text>Couples ATP hydrolysis with the unwinding of duplex DNA by translocating in the 3'-5' direction.</text>
        <dbReference type="EC" id="5.6.2.4"/>
    </reaction>
</comment>
<evidence type="ECO:0000256" key="8">
    <source>
        <dbReference type="ARBA" id="ARBA00022840"/>
    </source>
</evidence>
<dbReference type="InterPro" id="IPR011604">
    <property type="entry name" value="PDDEXK-like_dom_sf"/>
</dbReference>
<evidence type="ECO:0000256" key="12">
    <source>
        <dbReference type="ARBA" id="ARBA00034617"/>
    </source>
</evidence>
<dbReference type="GO" id="GO:0000725">
    <property type="term" value="P:recombinational repair"/>
    <property type="evidence" value="ECO:0007669"/>
    <property type="project" value="TreeGrafter"/>
</dbReference>
<organism evidence="18 19">
    <name type="scientific">Candidatus Dojkabacteria bacterium</name>
    <dbReference type="NCBI Taxonomy" id="2099670"/>
    <lineage>
        <taxon>Bacteria</taxon>
        <taxon>Candidatus Dojkabacteria</taxon>
    </lineage>
</organism>
<keyword evidence="4" id="KW-0227">DNA damage</keyword>
<dbReference type="Gene3D" id="3.40.50.300">
    <property type="entry name" value="P-loop containing nucleotide triphosphate hydrolases"/>
    <property type="match status" value="3"/>
</dbReference>
<dbReference type="InterPro" id="IPR013986">
    <property type="entry name" value="DExx_box_DNA_helicase_dom_sf"/>
</dbReference>
<dbReference type="PROSITE" id="PS51217">
    <property type="entry name" value="UVRD_HELICASE_CTER"/>
    <property type="match status" value="1"/>
</dbReference>
<dbReference type="PANTHER" id="PTHR11070:SF67">
    <property type="entry name" value="DNA 3'-5' HELICASE"/>
    <property type="match status" value="1"/>
</dbReference>
<evidence type="ECO:0000256" key="9">
    <source>
        <dbReference type="ARBA" id="ARBA00023125"/>
    </source>
</evidence>
<proteinExistence type="inferred from homology"/>
<feature type="domain" description="UvrD-like helicase ATP-binding" evidence="16">
    <location>
        <begin position="8"/>
        <end position="388"/>
    </location>
</feature>
<keyword evidence="2" id="KW-0540">Nuclease</keyword>
<evidence type="ECO:0000256" key="4">
    <source>
        <dbReference type="ARBA" id="ARBA00022763"/>
    </source>
</evidence>
<evidence type="ECO:0000256" key="6">
    <source>
        <dbReference type="ARBA" id="ARBA00022806"/>
    </source>
</evidence>
<evidence type="ECO:0000256" key="1">
    <source>
        <dbReference type="ARBA" id="ARBA00009922"/>
    </source>
</evidence>
<dbReference type="EC" id="5.6.2.4" evidence="13"/>
<evidence type="ECO:0000256" key="7">
    <source>
        <dbReference type="ARBA" id="ARBA00022839"/>
    </source>
</evidence>
<dbReference type="InterPro" id="IPR014016">
    <property type="entry name" value="UvrD-like_ATP-bd"/>
</dbReference>
<keyword evidence="8 15" id="KW-0067">ATP-binding</keyword>
<dbReference type="InterPro" id="IPR011335">
    <property type="entry name" value="Restrct_endonuc-II-like"/>
</dbReference>
<dbReference type="Pfam" id="PF00580">
    <property type="entry name" value="UvrD-helicase"/>
    <property type="match status" value="1"/>
</dbReference>
<dbReference type="InterPro" id="IPR000212">
    <property type="entry name" value="DNA_helicase_UvrD/REP"/>
</dbReference>
<dbReference type="PROSITE" id="PS51198">
    <property type="entry name" value="UVRD_HELICASE_ATP_BIND"/>
    <property type="match status" value="1"/>
</dbReference>
<dbReference type="Pfam" id="PF13361">
    <property type="entry name" value="UvrD_C"/>
    <property type="match status" value="1"/>
</dbReference>
<reference evidence="18" key="2">
    <citation type="journal article" date="2021" name="Microbiome">
        <title>Successional dynamics and alternative stable states in a saline activated sludge microbial community over 9 years.</title>
        <authorList>
            <person name="Wang Y."/>
            <person name="Ye J."/>
            <person name="Ju F."/>
            <person name="Liu L."/>
            <person name="Boyd J.A."/>
            <person name="Deng Y."/>
            <person name="Parks D.H."/>
            <person name="Jiang X."/>
            <person name="Yin X."/>
            <person name="Woodcroft B.J."/>
            <person name="Tyson G.W."/>
            <person name="Hugenholtz P."/>
            <person name="Polz M.F."/>
            <person name="Zhang T."/>
        </authorList>
    </citation>
    <scope>NUCLEOTIDE SEQUENCE</scope>
    <source>
        <strain evidence="18">HKST-UBA14</strain>
    </source>
</reference>
<dbReference type="EMBL" id="JAGQLK010000011">
    <property type="protein sequence ID" value="MCA9382894.1"/>
    <property type="molecule type" value="Genomic_DNA"/>
</dbReference>
<dbReference type="GO" id="GO:0005524">
    <property type="term" value="F:ATP binding"/>
    <property type="evidence" value="ECO:0007669"/>
    <property type="project" value="UniProtKB-UniRule"/>
</dbReference>
<evidence type="ECO:0000256" key="15">
    <source>
        <dbReference type="PROSITE-ProRule" id="PRU00560"/>
    </source>
</evidence>
<gene>
    <name evidence="18" type="ORF">KC909_00875</name>
</gene>
<evidence type="ECO:0000256" key="2">
    <source>
        <dbReference type="ARBA" id="ARBA00022722"/>
    </source>
</evidence>
<evidence type="ECO:0000259" key="17">
    <source>
        <dbReference type="PROSITE" id="PS51217"/>
    </source>
</evidence>
<accession>A0A955L4I6</accession>
<dbReference type="GO" id="GO:0005829">
    <property type="term" value="C:cytosol"/>
    <property type="evidence" value="ECO:0007669"/>
    <property type="project" value="TreeGrafter"/>
</dbReference>
<dbReference type="PANTHER" id="PTHR11070">
    <property type="entry name" value="UVRD / RECB / PCRA DNA HELICASE FAMILY MEMBER"/>
    <property type="match status" value="1"/>
</dbReference>
<evidence type="ECO:0000256" key="5">
    <source>
        <dbReference type="ARBA" id="ARBA00022801"/>
    </source>
</evidence>
<comment type="similarity">
    <text evidence="1">Belongs to the helicase family. UvrD subfamily.</text>
</comment>
<feature type="binding site" evidence="15">
    <location>
        <begin position="29"/>
        <end position="36"/>
    </location>
    <ligand>
        <name>ATP</name>
        <dbReference type="ChEBI" id="CHEBI:30616"/>
    </ligand>
</feature>
<dbReference type="AlphaFoldDB" id="A0A955L4I6"/>
<evidence type="ECO:0000256" key="10">
    <source>
        <dbReference type="ARBA" id="ARBA00023204"/>
    </source>
</evidence>
<dbReference type="Pfam" id="PF12705">
    <property type="entry name" value="PDDEXK_1"/>
    <property type="match status" value="1"/>
</dbReference>
<dbReference type="GO" id="GO:0003677">
    <property type="term" value="F:DNA binding"/>
    <property type="evidence" value="ECO:0007669"/>
    <property type="project" value="UniProtKB-KW"/>
</dbReference>
<keyword evidence="7" id="KW-0269">Exonuclease</keyword>
<comment type="catalytic activity">
    <reaction evidence="14">
        <text>ATP + H2O = ADP + phosphate + H(+)</text>
        <dbReference type="Rhea" id="RHEA:13065"/>
        <dbReference type="ChEBI" id="CHEBI:15377"/>
        <dbReference type="ChEBI" id="CHEBI:15378"/>
        <dbReference type="ChEBI" id="CHEBI:30616"/>
        <dbReference type="ChEBI" id="CHEBI:43474"/>
        <dbReference type="ChEBI" id="CHEBI:456216"/>
        <dbReference type="EC" id="5.6.2.4"/>
    </reaction>
</comment>
<evidence type="ECO:0000256" key="13">
    <source>
        <dbReference type="ARBA" id="ARBA00034808"/>
    </source>
</evidence>
<keyword evidence="10" id="KW-0234">DNA repair</keyword>
<evidence type="ECO:0000259" key="16">
    <source>
        <dbReference type="PROSITE" id="PS51198"/>
    </source>
</evidence>
<dbReference type="SUPFAM" id="SSF52980">
    <property type="entry name" value="Restriction endonuclease-like"/>
    <property type="match status" value="1"/>
</dbReference>
<comment type="caution">
    <text evidence="18">The sequence shown here is derived from an EMBL/GenBank/DDBJ whole genome shotgun (WGS) entry which is preliminary data.</text>
</comment>
<keyword evidence="6 15" id="KW-0347">Helicase</keyword>
<evidence type="ECO:0000313" key="19">
    <source>
        <dbReference type="Proteomes" id="UP000783287"/>
    </source>
</evidence>
<dbReference type="SUPFAM" id="SSF52540">
    <property type="entry name" value="P-loop containing nucleoside triphosphate hydrolases"/>
    <property type="match status" value="1"/>
</dbReference>
<dbReference type="GO" id="GO:0043138">
    <property type="term" value="F:3'-5' DNA helicase activity"/>
    <property type="evidence" value="ECO:0007669"/>
    <property type="project" value="UniProtKB-EC"/>
</dbReference>
<dbReference type="GO" id="GO:0004527">
    <property type="term" value="F:exonuclease activity"/>
    <property type="evidence" value="ECO:0007669"/>
    <property type="project" value="UniProtKB-KW"/>
</dbReference>
<dbReference type="InterPro" id="IPR027417">
    <property type="entry name" value="P-loop_NTPase"/>
</dbReference>
<keyword evidence="11" id="KW-0413">Isomerase</keyword>
<dbReference type="Gene3D" id="1.10.10.160">
    <property type="match status" value="1"/>
</dbReference>
<dbReference type="InterPro" id="IPR038726">
    <property type="entry name" value="PDDEXK_AddAB-type"/>
</dbReference>
<keyword evidence="3 15" id="KW-0547">Nucleotide-binding</keyword>
<sequence>MKFDEYYSQLNPEQKKAVDTIEGPVLVIAGPGTGKTQTIALRIGKILLDTQVDPQNILCLTFTDTAVSAMRNRLLELIGKEAYAVRIYTFHSFCNEVIQSNLERFGQLGANAESITDVEKLDILSGIINELEFDSPLKPFGNPELYIKEISGLISELKRESVPVKHLRKLTTTDSKYFLGISDKVSELKAINYRKLTNELFAEFVNYLADYDSDHGFTKYITQLFKNHLAADFDDEKLESKARTSLRKTIIELYKKYSDPVNGSRLEELANIYESYQNELVSRKVYDYEDMIRYVVEAFQEDDELLKIYQEKYQYILVDEYQDTNNSQNSTLKLLGGFFDSPNIFVVGDDDQAIYRFQGASLENIVYFNQLYENDLNVVVLKNNYRSHQHILDASFSLINNNSNLIKDHIEGVDKQLKSKASIEEGSIELHSFTTESEENLFMVEEIASLINSGVKPEEIAVLYRENKDVNDIADSLERKAIPFSLVRGQNIFRDNIIQQFIKLVRFIVNPVEDYDLFHILNFEFLNVSSLDLVKLLRYCYQNRLNIGDVIYDSETLSTLDLDSFDSIQLFASNIKNWQKRSHNEDFVILFNDLIRECGLLNYILAHENKYELLLKLTRLYDEIKHLDQSNDDYLAKDFIEHLDLVDEYGLEVNIKPINKDPNSIQLMTAHSAKGLEFEYVFIVRAVDKKWGNRAPRGKIKLPMGITTLLSSTESNEEERRLFYVAMTRAKSKIYMLYSQKNANDKEQSPTQFIAETDSVYVKKIEHDQEEEKHMDAMMLAFNAKPELEMSTQGEAYLKEILKDYKLSVTHISSYKRCPRCFLYNTLLKVPKLKNKNAAYGTAVHNALKSLLVTYNKTGKLPELNFLLKIYEENLFKEHLSDKDMQDALQNGRLILSNYYDSKADKFPKNSLLETSFSRHNVYVDDIQIIGNIDRIDILEGKKVRVLDYKTGNPDYKSAELNQEKLGDYYLQLVFYKLLIEESPLLNYQVESAAIEFVEQSKRKNEYITKEYEIPDSDVVKLKEEIVDVYNKIQNLEFEECNETDCYTPELHDIQFTI</sequence>
<reference evidence="18" key="1">
    <citation type="submission" date="2020-04" db="EMBL/GenBank/DDBJ databases">
        <authorList>
            <person name="Zhang T."/>
        </authorList>
    </citation>
    <scope>NUCLEOTIDE SEQUENCE</scope>
    <source>
        <strain evidence="18">HKST-UBA14</strain>
    </source>
</reference>
<keyword evidence="9" id="KW-0238">DNA-binding</keyword>
<protein>
    <recommendedName>
        <fullName evidence="13">DNA 3'-5' helicase</fullName>
        <ecNumber evidence="13">5.6.2.4</ecNumber>
    </recommendedName>
</protein>
<dbReference type="InterPro" id="IPR014017">
    <property type="entry name" value="DNA_helicase_UvrD-like_C"/>
</dbReference>
<evidence type="ECO:0000256" key="3">
    <source>
        <dbReference type="ARBA" id="ARBA00022741"/>
    </source>
</evidence>
<dbReference type="Proteomes" id="UP000783287">
    <property type="component" value="Unassembled WGS sequence"/>
</dbReference>
<feature type="domain" description="UvrD-like helicase C-terminal" evidence="17">
    <location>
        <begin position="389"/>
        <end position="675"/>
    </location>
</feature>
<dbReference type="Gene3D" id="1.10.486.10">
    <property type="entry name" value="PCRA, domain 4"/>
    <property type="match status" value="1"/>
</dbReference>
<evidence type="ECO:0000313" key="18">
    <source>
        <dbReference type="EMBL" id="MCA9382894.1"/>
    </source>
</evidence>
<evidence type="ECO:0000256" key="14">
    <source>
        <dbReference type="ARBA" id="ARBA00048988"/>
    </source>
</evidence>